<protein>
    <submittedName>
        <fullName evidence="1">Uncharacterized protein</fullName>
    </submittedName>
</protein>
<dbReference type="Proteomes" id="UP000805193">
    <property type="component" value="Unassembled WGS sequence"/>
</dbReference>
<accession>A0AC60QCI7</accession>
<comment type="caution">
    <text evidence="1">The sequence shown here is derived from an EMBL/GenBank/DDBJ whole genome shotgun (WGS) entry which is preliminary data.</text>
</comment>
<proteinExistence type="predicted"/>
<organism evidence="1 2">
    <name type="scientific">Ixodes persulcatus</name>
    <name type="common">Taiga tick</name>
    <dbReference type="NCBI Taxonomy" id="34615"/>
    <lineage>
        <taxon>Eukaryota</taxon>
        <taxon>Metazoa</taxon>
        <taxon>Ecdysozoa</taxon>
        <taxon>Arthropoda</taxon>
        <taxon>Chelicerata</taxon>
        <taxon>Arachnida</taxon>
        <taxon>Acari</taxon>
        <taxon>Parasitiformes</taxon>
        <taxon>Ixodida</taxon>
        <taxon>Ixodoidea</taxon>
        <taxon>Ixodidae</taxon>
        <taxon>Ixodinae</taxon>
        <taxon>Ixodes</taxon>
    </lineage>
</organism>
<name>A0AC60QCI7_IXOPE</name>
<keyword evidence="2" id="KW-1185">Reference proteome</keyword>
<evidence type="ECO:0000313" key="1">
    <source>
        <dbReference type="EMBL" id="KAG0430913.1"/>
    </source>
</evidence>
<reference evidence="1 2" key="1">
    <citation type="journal article" date="2020" name="Cell">
        <title>Large-Scale Comparative Analyses of Tick Genomes Elucidate Their Genetic Diversity and Vector Capacities.</title>
        <authorList>
            <consortium name="Tick Genome and Microbiome Consortium (TIGMIC)"/>
            <person name="Jia N."/>
            <person name="Wang J."/>
            <person name="Shi W."/>
            <person name="Du L."/>
            <person name="Sun Y."/>
            <person name="Zhan W."/>
            <person name="Jiang J.F."/>
            <person name="Wang Q."/>
            <person name="Zhang B."/>
            <person name="Ji P."/>
            <person name="Bell-Sakyi L."/>
            <person name="Cui X.M."/>
            <person name="Yuan T.T."/>
            <person name="Jiang B.G."/>
            <person name="Yang W.F."/>
            <person name="Lam T.T."/>
            <person name="Chang Q.C."/>
            <person name="Ding S.J."/>
            <person name="Wang X.J."/>
            <person name="Zhu J.G."/>
            <person name="Ruan X.D."/>
            <person name="Zhao L."/>
            <person name="Wei J.T."/>
            <person name="Ye R.Z."/>
            <person name="Que T.C."/>
            <person name="Du C.H."/>
            <person name="Zhou Y.H."/>
            <person name="Cheng J.X."/>
            <person name="Dai P.F."/>
            <person name="Guo W.B."/>
            <person name="Han X.H."/>
            <person name="Huang E.J."/>
            <person name="Li L.F."/>
            <person name="Wei W."/>
            <person name="Gao Y.C."/>
            <person name="Liu J.Z."/>
            <person name="Shao H.Z."/>
            <person name="Wang X."/>
            <person name="Wang C.C."/>
            <person name="Yang T.C."/>
            <person name="Huo Q.B."/>
            <person name="Li W."/>
            <person name="Chen H.Y."/>
            <person name="Chen S.E."/>
            <person name="Zhou L.G."/>
            <person name="Ni X.B."/>
            <person name="Tian J.H."/>
            <person name="Sheng Y."/>
            <person name="Liu T."/>
            <person name="Pan Y.S."/>
            <person name="Xia L.Y."/>
            <person name="Li J."/>
            <person name="Zhao F."/>
            <person name="Cao W.C."/>
        </authorList>
    </citation>
    <scope>NUCLEOTIDE SEQUENCE [LARGE SCALE GENOMIC DNA]</scope>
    <source>
        <strain evidence="1">Iper-2018</strain>
    </source>
</reference>
<dbReference type="EMBL" id="JABSTQ010009277">
    <property type="protein sequence ID" value="KAG0430913.1"/>
    <property type="molecule type" value="Genomic_DNA"/>
</dbReference>
<gene>
    <name evidence="1" type="ORF">HPB47_022273</name>
</gene>
<evidence type="ECO:0000313" key="2">
    <source>
        <dbReference type="Proteomes" id="UP000805193"/>
    </source>
</evidence>
<sequence length="1060" mass="118991">MSSAGAEQASLLGRGDRALDLPADYRFILPTLPANDSSKCMAFLHADIGVRPYRIEDFKEPLRQLGVLSDVTGMGVFQMGHVWIVRLKSTAAKEKLMMSGKFKVKGGWCVPMDPDRREVRLKLHWVAFDVPNDALKRALEEFGVVREIIREKWHIDGFDGVESSTRVARLSLKEGMTLESLPHQLRFTGGPVLVAVPGRAPLCLRCKRSGHIRRDCRAPRCTPAETRTAKLQDTTGEFEHSAGSDAATVEAPAEKTATCKEKEVAPENSLSEEVPLDAITPKRRLEDLGASSAAVSEQALRRLEYQWKVAGKKGRYTTRSRSPSRAREDRLSQQCQLRRLFLENDLDVIAVQEAKIESEEQTEQMVRQFESRYDVCETLPGARVSGGVSNLSFAFRGLDRVREAMHSVFLYHAIAAGMDMGIVNAGCLPVYQEIDKELLSLCEDAVLNKSTDAAEKLLEYSKLLNDGEKSPHQAESWRKESVEQRLSYALVKGVDTYIEEDVEEARQRKEAYPRALNIIEGPLMAGMSVVGDLFGEGKMFLPQVIKSARVMKKAVAYLVPYMEREKITENGSGIDDVSSAAGVVVLATVRGDVHDIGKNIVAVVLACNNFKVIDLGVMTPCEKILAAAREANADIVGISGLITPSLNEMVHVAQEMTFYFLFFLVSELGCFPLLLRIHTAVKIAPNYQNPVIYVPDASKSAVVCSALLDRKAKTPFVNELRDEYEELREDYFDSMKVFIHQCLWCNCVFVLGKPTFLGTKVFEDQNIDDLLPYIDWKPFFDVWQLRGKYPNQRYPKIFEDESVGKEAKKIFDEGNEMLTDIVTRNLLQARGVIGFYPANSDGDDIIVYDDPSRTHEITRFFGLRQQISRKPDVPFHCLSDFVAPLESGVHDYVGLFALSAGFGCEEACTRFREENDDFKVIMIQALADRLAEAFAEMLHERVRTEYWGYCAEENLDLQRLHSVKYQGIRPAPGYPCQPDHSEKLTLWKLLNVRDTTGIELTDSLAMWPAASICGLYFAHPQATYFSLGRITGEQVQDYAARKRTAVEDILKWLGPILDTD</sequence>